<evidence type="ECO:0000256" key="2">
    <source>
        <dbReference type="SAM" id="MobiDB-lite"/>
    </source>
</evidence>
<reference evidence="6" key="1">
    <citation type="submission" date="2020-03" db="EMBL/GenBank/DDBJ databases">
        <title>Evolution of repeat sequences and sex chromosomes of tilapia species revealed by chromosome-level genomes.</title>
        <authorList>
            <person name="Xu L."/>
            <person name="Tao W."/>
            <person name="Wang D."/>
            <person name="Zhou Q."/>
        </authorList>
    </citation>
    <scope>NUCLEOTIDE SEQUENCE [LARGE SCALE GENOMIC DNA]</scope>
    <source>
        <strain evidence="6">Israel</strain>
    </source>
</reference>
<dbReference type="Pfam" id="PF18707">
    <property type="entry name" value="IL2RB_N1"/>
    <property type="match status" value="1"/>
</dbReference>
<dbReference type="AlphaFoldDB" id="A0AAZ1XDI3"/>
<dbReference type="GO" id="GO:0004896">
    <property type="term" value="F:cytokine receptor activity"/>
    <property type="evidence" value="ECO:0007669"/>
    <property type="project" value="InterPro"/>
</dbReference>
<dbReference type="Gene3D" id="2.60.40.10">
    <property type="entry name" value="Immunoglobulins"/>
    <property type="match status" value="2"/>
</dbReference>
<dbReference type="Proteomes" id="UP000472276">
    <property type="component" value="Unassembled WGS sequence"/>
</dbReference>
<evidence type="ECO:0000313" key="6">
    <source>
        <dbReference type="Proteomes" id="UP000472276"/>
    </source>
</evidence>
<keyword evidence="3" id="KW-0812">Transmembrane</keyword>
<gene>
    <name evidence="5" type="primary">IL2RB</name>
</gene>
<proteinExistence type="predicted"/>
<feature type="region of interest" description="Disordered" evidence="2">
    <location>
        <begin position="651"/>
        <end position="670"/>
    </location>
</feature>
<sequence>MVTFYFMCLPLQDDKNQKAVSQYLKQLQSFKSSSHSHESPSQQPLRKKTVDLMERNKKTLSLFILLPVLLLCRSDECPSLPQNLTCYTDFNRIITCLWNSRYVSDDTACTIHAQNKCLDRPYSASCHLKSVDISRPALKKCSLIFEMENTFLSFDELSLNLSCNQMKSVITSFMPSYHIKVNPPAEPKVNFTSVSWLSQVPEHERISSYRSEVQWKKQDQSWSDPAVHRKLGIQCGQECKAELEPDLLIQGERYEARVRVRSVKPQPEGAWSDWSPTASWESPLGKIKPTSGITFVVPVTIVGVVVLLAGLLLSTHKTTRVYIVKKIKGPPIPDPGKSFLQEIQSGFTSEYFHSFVTPVEIITVELTSPVDAVVAYKPDEKMVLNKGSYDSTSSSFSNPSYSELCSPPPISSLTAGNLKPCAADTPYGPVGAQGEGKSTEQKSDEAREKEKETLMLLLKGSSNSEPVQVISDYEKTERLDNDRFRLQSLDSGMYKCEEVSEESMEADSINMTDSHDEESEGEEKKEGGNEQKADFQRLFGSSGGVFGKFIQVCSDYERVEKQQADSPKLPSLDSGVSSSGEEQLSQDEGMEDADKSTESTRFLFPPHPPSALPCSLLSFPQLPLNLPGPRLSPALHLQPGHMTQGFALTSAGRSVEPSGDGYMPVKQEEG</sequence>
<evidence type="ECO:0000259" key="4">
    <source>
        <dbReference type="Pfam" id="PF18707"/>
    </source>
</evidence>
<evidence type="ECO:0000256" key="3">
    <source>
        <dbReference type="SAM" id="Phobius"/>
    </source>
</evidence>
<dbReference type="InterPro" id="IPR003531">
    <property type="entry name" value="Hempt_rcpt_S_F1_CS"/>
</dbReference>
<evidence type="ECO:0000313" key="5">
    <source>
        <dbReference type="Ensembl" id="ENSOABP00000065692.1"/>
    </source>
</evidence>
<feature type="compositionally biased region" description="Basic and acidic residues" evidence="2">
    <location>
        <begin position="437"/>
        <end position="450"/>
    </location>
</feature>
<feature type="compositionally biased region" description="Polar residues" evidence="2">
    <location>
        <begin position="574"/>
        <end position="583"/>
    </location>
</feature>
<reference evidence="5" key="2">
    <citation type="submission" date="2025-08" db="UniProtKB">
        <authorList>
            <consortium name="Ensembl"/>
        </authorList>
    </citation>
    <scope>IDENTIFICATION</scope>
</reference>
<dbReference type="Ensembl" id="ENSOABT00000073673.1">
    <property type="protein sequence ID" value="ENSOABP00000065692.1"/>
    <property type="gene ID" value="ENSOABG00000028735.1"/>
</dbReference>
<feature type="transmembrane region" description="Helical" evidence="3">
    <location>
        <begin position="292"/>
        <end position="313"/>
    </location>
</feature>
<dbReference type="GO" id="GO:0016064">
    <property type="term" value="P:immunoglobulin mediated immune response"/>
    <property type="evidence" value="ECO:0007669"/>
    <property type="project" value="TreeGrafter"/>
</dbReference>
<evidence type="ECO:0000256" key="1">
    <source>
        <dbReference type="ARBA" id="ARBA00023157"/>
    </source>
</evidence>
<dbReference type="PROSITE" id="PS01355">
    <property type="entry name" value="HEMATOPO_REC_S_F1"/>
    <property type="match status" value="1"/>
</dbReference>
<feature type="region of interest" description="Disordered" evidence="2">
    <location>
        <begin position="497"/>
        <end position="530"/>
    </location>
</feature>
<protein>
    <recommendedName>
        <fullName evidence="4">Interleukin-2 receptor subunit beta N-terminal domain-containing protein</fullName>
    </recommendedName>
</protein>
<dbReference type="InterPro" id="IPR013783">
    <property type="entry name" value="Ig-like_fold"/>
</dbReference>
<feature type="region of interest" description="Disordered" evidence="2">
    <location>
        <begin position="424"/>
        <end position="450"/>
    </location>
</feature>
<organism evidence="5 6">
    <name type="scientific">Oreochromis aureus</name>
    <name type="common">Israeli tilapia</name>
    <name type="synonym">Chromis aureus</name>
    <dbReference type="NCBI Taxonomy" id="47969"/>
    <lineage>
        <taxon>Eukaryota</taxon>
        <taxon>Metazoa</taxon>
        <taxon>Chordata</taxon>
        <taxon>Craniata</taxon>
        <taxon>Vertebrata</taxon>
        <taxon>Euteleostomi</taxon>
        <taxon>Actinopterygii</taxon>
        <taxon>Neopterygii</taxon>
        <taxon>Teleostei</taxon>
        <taxon>Neoteleostei</taxon>
        <taxon>Acanthomorphata</taxon>
        <taxon>Ovalentaria</taxon>
        <taxon>Cichlomorphae</taxon>
        <taxon>Cichliformes</taxon>
        <taxon>Cichlidae</taxon>
        <taxon>African cichlids</taxon>
        <taxon>Pseudocrenilabrinae</taxon>
        <taxon>Oreochromini</taxon>
        <taxon>Oreochromis</taxon>
    </lineage>
</organism>
<feature type="region of interest" description="Disordered" evidence="2">
    <location>
        <begin position="561"/>
        <end position="606"/>
    </location>
</feature>
<reference evidence="5" key="3">
    <citation type="submission" date="2025-09" db="UniProtKB">
        <authorList>
            <consortium name="Ensembl"/>
        </authorList>
    </citation>
    <scope>IDENTIFICATION</scope>
</reference>
<keyword evidence="1" id="KW-1015">Disulfide bond</keyword>
<name>A0AAZ1XDI3_OREAU</name>
<dbReference type="PANTHER" id="PTHR23037:SF22">
    <property type="entry name" value="CYTOKINE RECEPTOR COMMON SUBUNIT BETA"/>
    <property type="match status" value="1"/>
</dbReference>
<dbReference type="PANTHER" id="PTHR23037">
    <property type="entry name" value="CYTOKINE RECEPTOR"/>
    <property type="match status" value="1"/>
</dbReference>
<feature type="domain" description="Interleukin-2 receptor subunit beta N-terminal" evidence="4">
    <location>
        <begin position="83"/>
        <end position="167"/>
    </location>
</feature>
<dbReference type="InterPro" id="IPR040951">
    <property type="entry name" value="IL2RB_N1"/>
</dbReference>
<keyword evidence="3" id="KW-0472">Membrane</keyword>
<keyword evidence="3" id="KW-1133">Transmembrane helix</keyword>
<accession>A0AAZ1XDI3</accession>
<keyword evidence="6" id="KW-1185">Reference proteome</keyword>
<dbReference type="GO" id="GO:0009897">
    <property type="term" value="C:external side of plasma membrane"/>
    <property type="evidence" value="ECO:0007669"/>
    <property type="project" value="TreeGrafter"/>
</dbReference>